<comment type="caution">
    <text evidence="10">The sequence shown here is derived from an EMBL/GenBank/DDBJ whole genome shotgun (WGS) entry which is preliminary data.</text>
</comment>
<evidence type="ECO:0000256" key="7">
    <source>
        <dbReference type="SAM" id="MobiDB-lite"/>
    </source>
</evidence>
<feature type="transmembrane region" description="Helical" evidence="6">
    <location>
        <begin position="94"/>
        <end position="114"/>
    </location>
</feature>
<proteinExistence type="inferred from homology"/>
<evidence type="ECO:0000256" key="2">
    <source>
        <dbReference type="ARBA" id="ARBA00006024"/>
    </source>
</evidence>
<keyword evidence="6" id="KW-0479">Metal-binding</keyword>
<dbReference type="InterPro" id="IPR036412">
    <property type="entry name" value="HAD-like_sf"/>
</dbReference>
<feature type="transmembrane region" description="Helical" evidence="6">
    <location>
        <begin position="126"/>
        <end position="154"/>
    </location>
</feature>
<organism evidence="10 11">
    <name type="scientific">Blastococcus jejuensis</name>
    <dbReference type="NCBI Taxonomy" id="351224"/>
    <lineage>
        <taxon>Bacteria</taxon>
        <taxon>Bacillati</taxon>
        <taxon>Actinomycetota</taxon>
        <taxon>Actinomycetes</taxon>
        <taxon>Geodermatophilales</taxon>
        <taxon>Geodermatophilaceae</taxon>
        <taxon>Blastococcus</taxon>
    </lineage>
</organism>
<dbReference type="InterPro" id="IPR023214">
    <property type="entry name" value="HAD_sf"/>
</dbReference>
<keyword evidence="6" id="KW-0547">Nucleotide-binding</keyword>
<protein>
    <submittedName>
        <fullName evidence="10">Heavy metal translocating P-type ATPase</fullName>
    </submittedName>
</protein>
<evidence type="ECO:0000256" key="3">
    <source>
        <dbReference type="ARBA" id="ARBA00022692"/>
    </source>
</evidence>
<dbReference type="EMBL" id="BAAAVV010000002">
    <property type="protein sequence ID" value="GAA3158829.1"/>
    <property type="molecule type" value="Genomic_DNA"/>
</dbReference>
<dbReference type="Gene3D" id="3.40.50.1000">
    <property type="entry name" value="HAD superfamily/HAD-like"/>
    <property type="match status" value="1"/>
</dbReference>
<feature type="transmembrane region" description="Helical" evidence="6">
    <location>
        <begin position="614"/>
        <end position="638"/>
    </location>
</feature>
<keyword evidence="5 6" id="KW-0472">Membrane</keyword>
<gene>
    <name evidence="10" type="ORF">GCM10010531_07730</name>
</gene>
<dbReference type="Pfam" id="PF00702">
    <property type="entry name" value="Hydrolase"/>
    <property type="match status" value="1"/>
</dbReference>
<dbReference type="Gene3D" id="3.40.1110.10">
    <property type="entry name" value="Calcium-transporting ATPase, cytoplasmic domain N"/>
    <property type="match status" value="1"/>
</dbReference>
<dbReference type="SUPFAM" id="SSF81653">
    <property type="entry name" value="Calcium ATPase, transduction domain A"/>
    <property type="match status" value="1"/>
</dbReference>
<evidence type="ECO:0000256" key="4">
    <source>
        <dbReference type="ARBA" id="ARBA00022989"/>
    </source>
</evidence>
<evidence type="ECO:0000256" key="6">
    <source>
        <dbReference type="RuleBase" id="RU362081"/>
    </source>
</evidence>
<feature type="transmembrane region" description="Helical" evidence="6">
    <location>
        <begin position="313"/>
        <end position="334"/>
    </location>
</feature>
<feature type="transmembrane region" description="Helical" evidence="6">
    <location>
        <begin position="63"/>
        <end position="82"/>
    </location>
</feature>
<dbReference type="InterPro" id="IPR027256">
    <property type="entry name" value="P-typ_ATPase_IB"/>
</dbReference>
<keyword evidence="11" id="KW-1185">Reference proteome</keyword>
<keyword evidence="6" id="KW-1003">Cell membrane</keyword>
<evidence type="ECO:0000256" key="5">
    <source>
        <dbReference type="ARBA" id="ARBA00023136"/>
    </source>
</evidence>
<dbReference type="NCBIfam" id="TIGR01525">
    <property type="entry name" value="ATPase-IB_hvy"/>
    <property type="match status" value="1"/>
</dbReference>
<comment type="subcellular location">
    <subcellularLocation>
        <location evidence="1">Cell membrane</location>
        <topology evidence="1">Multi-pass membrane protein</topology>
    </subcellularLocation>
</comment>
<accession>A0ABP6NVR1</accession>
<dbReference type="PROSITE" id="PS00154">
    <property type="entry name" value="ATPASE_E1_E2"/>
    <property type="match status" value="1"/>
</dbReference>
<keyword evidence="4 6" id="KW-1133">Transmembrane helix</keyword>
<dbReference type="Gene3D" id="2.70.150.10">
    <property type="entry name" value="Calcium-transporting ATPase, cytoplasmic transduction domain A"/>
    <property type="match status" value="1"/>
</dbReference>
<feature type="region of interest" description="Disordered" evidence="7">
    <location>
        <begin position="1"/>
        <end position="43"/>
    </location>
</feature>
<reference evidence="11" key="1">
    <citation type="journal article" date="2019" name="Int. J. Syst. Evol. Microbiol.">
        <title>The Global Catalogue of Microorganisms (GCM) 10K type strain sequencing project: providing services to taxonomists for standard genome sequencing and annotation.</title>
        <authorList>
            <consortium name="The Broad Institute Genomics Platform"/>
            <consortium name="The Broad Institute Genome Sequencing Center for Infectious Disease"/>
            <person name="Wu L."/>
            <person name="Ma J."/>
        </authorList>
    </citation>
    <scope>NUCLEOTIDE SEQUENCE [LARGE SCALE GENOMIC DNA]</scope>
    <source>
        <strain evidence="11">JCM 15614</strain>
    </source>
</reference>
<dbReference type="Gene3D" id="1.20.120.520">
    <property type="entry name" value="nmb1532 protein domain like"/>
    <property type="match status" value="1"/>
</dbReference>
<dbReference type="Pfam" id="PF00122">
    <property type="entry name" value="E1-E2_ATPase"/>
    <property type="match status" value="1"/>
</dbReference>
<dbReference type="PANTHER" id="PTHR48085">
    <property type="entry name" value="CADMIUM/ZINC-TRANSPORTING ATPASE HMA2-RELATED"/>
    <property type="match status" value="1"/>
</dbReference>
<comment type="similarity">
    <text evidence="2 6">Belongs to the cation transport ATPase (P-type) (TC 3.A.3) family. Type IB subfamily.</text>
</comment>
<evidence type="ECO:0000259" key="9">
    <source>
        <dbReference type="Pfam" id="PF01814"/>
    </source>
</evidence>
<dbReference type="InterPro" id="IPR012312">
    <property type="entry name" value="Hemerythrin-like"/>
</dbReference>
<evidence type="ECO:0000313" key="10">
    <source>
        <dbReference type="EMBL" id="GAA3158829.1"/>
    </source>
</evidence>
<dbReference type="InterPro" id="IPR051014">
    <property type="entry name" value="Cation_Transport_ATPase_IB"/>
</dbReference>
<dbReference type="PRINTS" id="PR00119">
    <property type="entry name" value="CATATPASE"/>
</dbReference>
<dbReference type="SUPFAM" id="SSF81665">
    <property type="entry name" value="Calcium ATPase, transmembrane domain M"/>
    <property type="match status" value="1"/>
</dbReference>
<keyword evidence="3 6" id="KW-0812">Transmembrane</keyword>
<evidence type="ECO:0000259" key="8">
    <source>
        <dbReference type="Pfam" id="PF00122"/>
    </source>
</evidence>
<dbReference type="NCBIfam" id="TIGR01494">
    <property type="entry name" value="ATPase_P-type"/>
    <property type="match status" value="1"/>
</dbReference>
<dbReference type="Pfam" id="PF01814">
    <property type="entry name" value="Hemerythrin"/>
    <property type="match status" value="1"/>
</dbReference>
<feature type="domain" description="Hemerythrin-like" evidence="9">
    <location>
        <begin position="678"/>
        <end position="815"/>
    </location>
</feature>
<feature type="transmembrane region" description="Helical" evidence="6">
    <location>
        <begin position="288"/>
        <end position="307"/>
    </location>
</feature>
<dbReference type="InterPro" id="IPR059000">
    <property type="entry name" value="ATPase_P-type_domA"/>
</dbReference>
<dbReference type="InterPro" id="IPR001757">
    <property type="entry name" value="P_typ_ATPase"/>
</dbReference>
<sequence>MRPGGDAAGTRVGPARAGRRGMIPSTQGAPTARGGTDDMADDRGAPAGARPVWRLRGQGWRPWLEPGLLVLTLGAFLTGLLARALGAEAVADGGWIAGTVLAVLPALAWVVAALRRGRAGVDLLAVVALVGTLAVGEYLAGSLVAVMVATGRALDAAAERRASRDLRALLEHAPRSARRRLGDVVETVPLEAVAAGDLLVVGPGEVVAVDGRVEGGSAALDESVLTGEPLLVERSDGDPVRSGVVNGGPAFELRATATAEESTYAGLVKLAQEAGAENAPVVRLADRYAAWFLPLSLAVAGAAWAVSGSAVRAVAVLVVATPCPLLLAAPVAIVSGLSRASRIGVVIRSGGALENLGRARTLVMDKTGTLTVGRPTVVEVATAPAGDAGEVLRLAASTEQLSPHVLAEAIVTEARARRLPLTLPTDVVEEPGRGVSATVEGRRIEVGKRTAPRDHDWARVVLDRARLDGAAVSWVTVDGELVGAVLLRDPLRRDAPRTIRRLRSAGLQRLVMLTGDRVEPAREVATVLGLDDVYAEQTPADKVAAVRGEDAREVTVMVGDGINDAPALAAATVGVAMGARGATASSEAADIVLTVDRIDRLADAMEIARRARRIAVQSATVGMALSLVAMGVAALGWLPPAAGALLQEGIDVAVILNALRALRDPGGDVTLTADTDTLVRRFATEHDELADTFPLLRRAAGLLAEKPGPEALDAVRRAHVFLVDRLLPHELAEETQLYPALAEPLGSTEATAPMSRTHAEIQRLAARLGTHLELADAAGELDPDQVEDVLATLYGLYAVLRLHFVQEEENYFALATDRTGGPG</sequence>
<dbReference type="PANTHER" id="PTHR48085:SF5">
    <property type="entry name" value="CADMIUM_ZINC-TRANSPORTING ATPASE HMA4-RELATED"/>
    <property type="match status" value="1"/>
</dbReference>
<keyword evidence="6" id="KW-0067">ATP-binding</keyword>
<name>A0ABP6NVR1_9ACTN</name>
<dbReference type="InterPro" id="IPR023299">
    <property type="entry name" value="ATPase_P-typ_cyto_dom_N"/>
</dbReference>
<evidence type="ECO:0000256" key="1">
    <source>
        <dbReference type="ARBA" id="ARBA00004651"/>
    </source>
</evidence>
<dbReference type="InterPro" id="IPR008250">
    <property type="entry name" value="ATPase_P-typ_transduc_dom_A_sf"/>
</dbReference>
<dbReference type="InterPro" id="IPR023298">
    <property type="entry name" value="ATPase_P-typ_TM_dom_sf"/>
</dbReference>
<feature type="domain" description="P-type ATPase A" evidence="8">
    <location>
        <begin position="172"/>
        <end position="271"/>
    </location>
</feature>
<dbReference type="Proteomes" id="UP001499924">
    <property type="component" value="Unassembled WGS sequence"/>
</dbReference>
<evidence type="ECO:0000313" key="11">
    <source>
        <dbReference type="Proteomes" id="UP001499924"/>
    </source>
</evidence>
<dbReference type="InterPro" id="IPR018303">
    <property type="entry name" value="ATPase_P-typ_P_site"/>
</dbReference>
<dbReference type="NCBIfam" id="TIGR01512">
    <property type="entry name" value="ATPase-IB2_Cd"/>
    <property type="match status" value="1"/>
</dbReference>
<dbReference type="SUPFAM" id="SSF56784">
    <property type="entry name" value="HAD-like"/>
    <property type="match status" value="1"/>
</dbReference>